<dbReference type="InterPro" id="IPR026444">
    <property type="entry name" value="Secre_tail"/>
</dbReference>
<feature type="domain" description="Secretion system C-terminal sorting" evidence="2">
    <location>
        <begin position="952"/>
        <end position="1020"/>
    </location>
</feature>
<accession>A0A2S0RG88</accession>
<dbReference type="Pfam" id="PF18962">
    <property type="entry name" value="Por_Secre_tail"/>
    <property type="match status" value="1"/>
</dbReference>
<dbReference type="EMBL" id="CP028811">
    <property type="protein sequence ID" value="AWA30310.1"/>
    <property type="molecule type" value="Genomic_DNA"/>
</dbReference>
<evidence type="ECO:0000256" key="1">
    <source>
        <dbReference type="ARBA" id="ARBA00022729"/>
    </source>
</evidence>
<keyword evidence="4" id="KW-1185">Reference proteome</keyword>
<protein>
    <recommendedName>
        <fullName evidence="2">Secretion system C-terminal sorting domain-containing protein</fullName>
    </recommendedName>
</protein>
<evidence type="ECO:0000313" key="3">
    <source>
        <dbReference type="EMBL" id="AWA30310.1"/>
    </source>
</evidence>
<dbReference type="NCBIfam" id="TIGR04183">
    <property type="entry name" value="Por_Secre_tail"/>
    <property type="match status" value="1"/>
</dbReference>
<dbReference type="Proteomes" id="UP000244193">
    <property type="component" value="Chromosome"/>
</dbReference>
<reference evidence="3 4" key="1">
    <citation type="submission" date="2018-04" db="EMBL/GenBank/DDBJ databases">
        <title>Genome sequencing of Flavobacterium sp. HYN0048.</title>
        <authorList>
            <person name="Yi H."/>
            <person name="Baek C."/>
        </authorList>
    </citation>
    <scope>NUCLEOTIDE SEQUENCE [LARGE SCALE GENOMIC DNA]</scope>
    <source>
        <strain evidence="3 4">HYN0048</strain>
    </source>
</reference>
<organism evidence="3 4">
    <name type="scientific">Flavobacterium magnum</name>
    <dbReference type="NCBI Taxonomy" id="2162713"/>
    <lineage>
        <taxon>Bacteria</taxon>
        <taxon>Pseudomonadati</taxon>
        <taxon>Bacteroidota</taxon>
        <taxon>Flavobacteriia</taxon>
        <taxon>Flavobacteriales</taxon>
        <taxon>Flavobacteriaceae</taxon>
        <taxon>Flavobacterium</taxon>
    </lineage>
</organism>
<dbReference type="KEGG" id="fmg:HYN48_09555"/>
<sequence>MAAASAQGITSEKLSDIKATRKALPVTETMLQRATNAVSLLQPKKSEYTRVPLGQSSQSVYSAVVANGNPDPVSAQVRLRIFDGAMTEVASASSAPVLLAAGSNSAPLAVVPAFNPTATGTYTFTYDAVIDGTPEAGSESSYTVEYTIAQMARDVSTPTGGLGIGAGDGGYLGHAFTYSSATTLASVDIYQLGATSSGFEMGCAIFKLVGGVPQLVYTAPSQQMVVGTAPGWVTYAVSPALTVNAGDTLVICAQEFAQVIRVGLTTNIFTTGATYVNWPSIPGGGWLHNEDFGGSFNKSYMIRPNLSCTLPDPAAPALQVFCDGATVNDLSASGSNIAWYEEAAGGAALAAGTVLTTDTYYVSQTDGSCSSNRVPVAVTITPLTSNTTTIDACDSYFWAETGTTYTTSGTYTSVTDCHTETLELTITPSTVNTTVITACDSYTWPVTGLTYTTTGDWNVTTGCHTEVLDLTITPSTLNTTVISACDSYTWPVTGLTYTDSGDWNVTTGCHTEVLELTITPSTLNTTVITACDSYTWPVTGLTYTDSGDWNVTTGCHTEVLELTITPSTLNTTVISACDSYTWPVTGLTYTESGDWNVTTGCHTEVLELTITPATTNITAISACDSYTWDANGITYTESGMYEIVTGCHTAALELTITPSTSHLTQANVCGSYTWDQNNVTYTESGVYEVVNGCHTEVLELTIVPITSNTTVIEACDSYYWNQTEVTYTESGTYQLVNGCNTETLELTITPSTSNITPMTACDSYTWDTNGVTYTESGMYEVVTGCHTEMLELTITPATVSDLSVSACDSFTWDANGVTYTESGVYTAVNGCHTDIMELNLNASPVITVQPVSTSVAEGSDVVFSIMADNAGDYQWQVSVDEGQSWMNLPEGGDITGSNSSSLNISGLLITPDADGAQFRAIVTNGICEAISVPATLSIMLGIDPINTGSIALYPNPTHDRVHVDTKNAAATVTVFDINGRLMHTQQLVNGSGDIDLTGVQSGVYLFRVATENGTINKKVVKQ</sequence>
<dbReference type="AlphaFoldDB" id="A0A2S0RG88"/>
<name>A0A2S0RG88_9FLAO</name>
<gene>
    <name evidence="3" type="ORF">HYN48_09555</name>
</gene>
<keyword evidence="1" id="KW-0732">Signal</keyword>
<proteinExistence type="predicted"/>
<evidence type="ECO:0000313" key="4">
    <source>
        <dbReference type="Proteomes" id="UP000244193"/>
    </source>
</evidence>
<evidence type="ECO:0000259" key="2">
    <source>
        <dbReference type="Pfam" id="PF18962"/>
    </source>
</evidence>